<dbReference type="Gene3D" id="1.25.40.10">
    <property type="entry name" value="Tetratricopeptide repeat domain"/>
    <property type="match status" value="1"/>
</dbReference>
<protein>
    <recommendedName>
        <fullName evidence="4">Mitochondrial outer membrane protein IML2</fullName>
    </recommendedName>
</protein>
<evidence type="ECO:0000256" key="1">
    <source>
        <dbReference type="ARBA" id="ARBA00010925"/>
    </source>
</evidence>
<sequence length="442" mass="50666">VKSIIPPTIGKVLAVVGFKGSREDGLRAVWKSAEKRNIHGGIGLLTLLVFYDGPFQFTDVDFDVPSATENRQDQFSNGKITQAGYGEPTLLHPGKKLESSLLNARALFPHSALWLLQEGRMLASKGRLEEAVELMDSLTRKIEMKQVEALLVFDRAMILIFMNKYERAAKDFLRLVDINAWSHALYFYFAGACYLESWRMCETKLTVPTGKDDIDLSKKEWYKEQAEKYLSSAPEQVGKRKFMSKPMPFDRFLLRKTNSIKEISKRKNLSLVDSCGTSLIHELSYFWNGYNRMPEENLKLAIKLLGFNADPDSEYALLNSDGKSYSKILPESKDESMIRYTLQAITLRRLGKIEEGRKILDSNVLSEFVLPNNKFIKMTNDPWLYPISMYERALFCWKEKSVDGLEDAKEWLKNASEYSDDYELSTRVGMKIKAATDRLENL</sequence>
<feature type="non-terminal residue" evidence="2">
    <location>
        <position position="1"/>
    </location>
</feature>
<evidence type="ECO:0000313" key="2">
    <source>
        <dbReference type="EMBL" id="ODV93962.1"/>
    </source>
</evidence>
<evidence type="ECO:0008006" key="4">
    <source>
        <dbReference type="Google" id="ProtNLM"/>
    </source>
</evidence>
<dbReference type="InterPro" id="IPR011990">
    <property type="entry name" value="TPR-like_helical_dom_sf"/>
</dbReference>
<keyword evidence="3" id="KW-1185">Reference proteome</keyword>
<accession>A0A1E4TQG5</accession>
<dbReference type="PANTHER" id="PTHR31859:SF1">
    <property type="entry name" value="TETRATRICOPEPTIDE REPEAT PROTEIN 39C"/>
    <property type="match status" value="1"/>
</dbReference>
<comment type="similarity">
    <text evidence="1">Belongs to the IML2 family.</text>
</comment>
<dbReference type="SUPFAM" id="SSF48452">
    <property type="entry name" value="TPR-like"/>
    <property type="match status" value="1"/>
</dbReference>
<evidence type="ECO:0000313" key="3">
    <source>
        <dbReference type="Proteomes" id="UP000094236"/>
    </source>
</evidence>
<dbReference type="EMBL" id="KV454017">
    <property type="protein sequence ID" value="ODV93962.1"/>
    <property type="molecule type" value="Genomic_DNA"/>
</dbReference>
<dbReference type="Pfam" id="PF10300">
    <property type="entry name" value="Iml2-TPR_39"/>
    <property type="match status" value="1"/>
</dbReference>
<gene>
    <name evidence="2" type="ORF">PACTADRAFT_45631</name>
</gene>
<name>A0A1E4TQG5_PACTA</name>
<reference evidence="3" key="1">
    <citation type="submission" date="2016-05" db="EMBL/GenBank/DDBJ databases">
        <title>Comparative genomics of biotechnologically important yeasts.</title>
        <authorList>
            <consortium name="DOE Joint Genome Institute"/>
            <person name="Riley R."/>
            <person name="Haridas S."/>
            <person name="Wolfe K.H."/>
            <person name="Lopes M.R."/>
            <person name="Hittinger C.T."/>
            <person name="Goker M."/>
            <person name="Salamov A."/>
            <person name="Wisecaver J."/>
            <person name="Long T.M."/>
            <person name="Aerts A.L."/>
            <person name="Barry K."/>
            <person name="Choi C."/>
            <person name="Clum A."/>
            <person name="Coughlan A.Y."/>
            <person name="Deshpande S."/>
            <person name="Douglass A.P."/>
            <person name="Hanson S.J."/>
            <person name="Klenk H.-P."/>
            <person name="Labutti K."/>
            <person name="Lapidus A."/>
            <person name="Lindquist E."/>
            <person name="Lipzen A."/>
            <person name="Meier-Kolthoff J.P."/>
            <person name="Ohm R.A."/>
            <person name="Otillar R.P."/>
            <person name="Pangilinan J."/>
            <person name="Peng Y."/>
            <person name="Rokas A."/>
            <person name="Rosa C.A."/>
            <person name="Scheuner C."/>
            <person name="Sibirny A.A."/>
            <person name="Slot J.C."/>
            <person name="Stielow J.B."/>
            <person name="Sun H."/>
            <person name="Kurtzman C.P."/>
            <person name="Blackwell M."/>
            <person name="Grigoriev I.V."/>
            <person name="Jeffries T.W."/>
        </authorList>
    </citation>
    <scope>NUCLEOTIDE SEQUENCE [LARGE SCALE GENOMIC DNA]</scope>
    <source>
        <strain evidence="3">NRRL Y-2460</strain>
    </source>
</reference>
<dbReference type="GO" id="GO:0005634">
    <property type="term" value="C:nucleus"/>
    <property type="evidence" value="ECO:0007669"/>
    <property type="project" value="TreeGrafter"/>
</dbReference>
<dbReference type="InterPro" id="IPR019412">
    <property type="entry name" value="IML2/TPR_39"/>
</dbReference>
<organism evidence="2 3">
    <name type="scientific">Pachysolen tannophilus NRRL Y-2460</name>
    <dbReference type="NCBI Taxonomy" id="669874"/>
    <lineage>
        <taxon>Eukaryota</taxon>
        <taxon>Fungi</taxon>
        <taxon>Dikarya</taxon>
        <taxon>Ascomycota</taxon>
        <taxon>Saccharomycotina</taxon>
        <taxon>Pichiomycetes</taxon>
        <taxon>Pachysolenaceae</taxon>
        <taxon>Pachysolen</taxon>
    </lineage>
</organism>
<dbReference type="PANTHER" id="PTHR31859">
    <property type="entry name" value="TETRATRICOPEPTIDE REPEAT PROTEIN 39 FAMILY MEMBER"/>
    <property type="match status" value="1"/>
</dbReference>
<dbReference type="AlphaFoldDB" id="A0A1E4TQG5"/>
<dbReference type="Proteomes" id="UP000094236">
    <property type="component" value="Unassembled WGS sequence"/>
</dbReference>
<proteinExistence type="inferred from homology"/>
<dbReference type="OrthoDB" id="2154985at2759"/>
<dbReference type="GO" id="GO:0005741">
    <property type="term" value="C:mitochondrial outer membrane"/>
    <property type="evidence" value="ECO:0007669"/>
    <property type="project" value="TreeGrafter"/>
</dbReference>
<dbReference type="GO" id="GO:0005829">
    <property type="term" value="C:cytosol"/>
    <property type="evidence" value="ECO:0007669"/>
    <property type="project" value="TreeGrafter"/>
</dbReference>